<organism evidence="1 2">
    <name type="scientific">Terasakiispira papahanaumokuakeensis</name>
    <dbReference type="NCBI Taxonomy" id="197479"/>
    <lineage>
        <taxon>Bacteria</taxon>
        <taxon>Pseudomonadati</taxon>
        <taxon>Pseudomonadota</taxon>
        <taxon>Gammaproteobacteria</taxon>
        <taxon>Oceanospirillales</taxon>
        <taxon>Terasakiispira</taxon>
    </lineage>
</organism>
<name>A0A1E2V839_9GAMM</name>
<keyword evidence="2" id="KW-1185">Reference proteome</keyword>
<accession>A0A1E2V839</accession>
<dbReference type="Proteomes" id="UP000094291">
    <property type="component" value="Unassembled WGS sequence"/>
</dbReference>
<protein>
    <submittedName>
        <fullName evidence="1">Uncharacterized protein</fullName>
    </submittedName>
</protein>
<sequence length="178" mass="19815">MLMRAMGHNQTSHLAALKQAMPGTLEGIVRVMDSLKKIWDQSVKAMAVVESEGRATASAAFTRLVYYSGAPVIELLTASTQKAIKPIYMLATMLSTDYVVIPKITSGTAAQYLDVLGEQIRAMAPAHQKPSKTQVRRFLRRTLKQHGYGTQRFSMPNLLPYINHKFEQPLKPHQAGMM</sequence>
<dbReference type="EMBL" id="MDTQ01000001">
    <property type="protein sequence ID" value="ODC03134.1"/>
    <property type="molecule type" value="Genomic_DNA"/>
</dbReference>
<evidence type="ECO:0000313" key="1">
    <source>
        <dbReference type="EMBL" id="ODC03134.1"/>
    </source>
</evidence>
<dbReference type="AlphaFoldDB" id="A0A1E2V839"/>
<reference evidence="1 2" key="1">
    <citation type="submission" date="2016-08" db="EMBL/GenBank/DDBJ databases">
        <authorList>
            <person name="Seilhamer J.J."/>
        </authorList>
    </citation>
    <scope>NUCLEOTIDE SEQUENCE [LARGE SCALE GENOMIC DNA]</scope>
    <source>
        <strain evidence="1 2">PH27A</strain>
    </source>
</reference>
<dbReference type="STRING" id="197479.BFW38_05830"/>
<evidence type="ECO:0000313" key="2">
    <source>
        <dbReference type="Proteomes" id="UP000094291"/>
    </source>
</evidence>
<gene>
    <name evidence="1" type="ORF">BFW38_05830</name>
</gene>
<comment type="caution">
    <text evidence="1">The sequence shown here is derived from an EMBL/GenBank/DDBJ whole genome shotgun (WGS) entry which is preliminary data.</text>
</comment>
<proteinExistence type="predicted"/>